<sequence length="293" mass="32381">MVALTDGKDSSFSVDNTNAPPRKLKILMLHGYTQSGKLLHAKTRGIEKLLHRYFPAEMNVHNGSFPGYPGGVQLIYPTGPFRLTTTNIPGFSAKRLDADDENELWGWWTRDMDSDLFAGLEQGLASIARVIRENGGIDAIMGFSQGAAAAAFVASLLEPGREQAFADIRKKNPSAMHFPEDWRDLSTLCPNGLKFAVIFSGFLPMHPSYRAFFKPRIQAPTLHIIGTLDSVIDEFRSIALAERCVSKGKKLVYHQGGHIVPNSRLIKGVLTSFIRDCLIGRSSEKGVEKLRLP</sequence>
<dbReference type="GO" id="GO:0019748">
    <property type="term" value="P:secondary metabolic process"/>
    <property type="evidence" value="ECO:0007669"/>
    <property type="project" value="TreeGrafter"/>
</dbReference>
<keyword evidence="1" id="KW-0378">Hydrolase</keyword>
<dbReference type="OrthoDB" id="2094269at2759"/>
<protein>
    <submittedName>
        <fullName evidence="3">Bgt-4541</fullName>
    </submittedName>
</protein>
<gene>
    <name evidence="3" type="ORF">BGT96224V2_LOCUS5349</name>
</gene>
<dbReference type="GO" id="GO:0005634">
    <property type="term" value="C:nucleus"/>
    <property type="evidence" value="ECO:0007669"/>
    <property type="project" value="TreeGrafter"/>
</dbReference>
<reference evidence="3" key="1">
    <citation type="submission" date="2018-07" db="EMBL/GenBank/DDBJ databases">
        <authorList>
            <person name="Quirk P.G."/>
            <person name="Krulwich T.A."/>
        </authorList>
    </citation>
    <scope>NUCLEOTIDE SEQUENCE</scope>
    <source>
        <strain evidence="3">96224</strain>
    </source>
</reference>
<evidence type="ECO:0000313" key="3">
    <source>
        <dbReference type="EMBL" id="SUZ12193.1"/>
    </source>
</evidence>
<dbReference type="GO" id="GO:0016787">
    <property type="term" value="F:hydrolase activity"/>
    <property type="evidence" value="ECO:0007669"/>
    <property type="project" value="UniProtKB-KW"/>
</dbReference>
<feature type="domain" description="Serine hydrolase" evidence="2">
    <location>
        <begin position="22"/>
        <end position="266"/>
    </location>
</feature>
<dbReference type="PANTHER" id="PTHR48070">
    <property type="entry name" value="ESTERASE OVCA2"/>
    <property type="match status" value="1"/>
</dbReference>
<dbReference type="AlphaFoldDB" id="A0A381LE97"/>
<dbReference type="InterPro" id="IPR005645">
    <property type="entry name" value="FSH-like_dom"/>
</dbReference>
<organism evidence="3">
    <name type="scientific">Blumeria graminis f. sp. tritici 96224</name>
    <dbReference type="NCBI Taxonomy" id="1268274"/>
    <lineage>
        <taxon>Eukaryota</taxon>
        <taxon>Fungi</taxon>
        <taxon>Dikarya</taxon>
        <taxon>Ascomycota</taxon>
        <taxon>Pezizomycotina</taxon>
        <taxon>Leotiomycetes</taxon>
        <taxon>Erysiphales</taxon>
        <taxon>Erysiphaceae</taxon>
        <taxon>Blumeria</taxon>
    </lineage>
</organism>
<dbReference type="Gene3D" id="3.40.50.1820">
    <property type="entry name" value="alpha/beta hydrolase"/>
    <property type="match status" value="1"/>
</dbReference>
<name>A0A381LE97_BLUGR</name>
<evidence type="ECO:0000259" key="2">
    <source>
        <dbReference type="Pfam" id="PF03959"/>
    </source>
</evidence>
<dbReference type="SUPFAM" id="SSF53474">
    <property type="entry name" value="alpha/beta-Hydrolases"/>
    <property type="match status" value="1"/>
</dbReference>
<dbReference type="EMBL" id="UIGY01000163">
    <property type="protein sequence ID" value="SUZ12193.1"/>
    <property type="molecule type" value="Genomic_DNA"/>
</dbReference>
<dbReference type="PANTHER" id="PTHR48070:SF6">
    <property type="entry name" value="ESTERASE OVCA2"/>
    <property type="match status" value="1"/>
</dbReference>
<dbReference type="InterPro" id="IPR029058">
    <property type="entry name" value="AB_hydrolase_fold"/>
</dbReference>
<dbReference type="GO" id="GO:0005737">
    <property type="term" value="C:cytoplasm"/>
    <property type="evidence" value="ECO:0007669"/>
    <property type="project" value="TreeGrafter"/>
</dbReference>
<accession>A0A381LE97</accession>
<dbReference type="Pfam" id="PF03959">
    <property type="entry name" value="FSH1"/>
    <property type="match status" value="1"/>
</dbReference>
<dbReference type="InterPro" id="IPR050593">
    <property type="entry name" value="LovG"/>
</dbReference>
<proteinExistence type="predicted"/>
<evidence type="ECO:0000256" key="1">
    <source>
        <dbReference type="ARBA" id="ARBA00022801"/>
    </source>
</evidence>